<dbReference type="Proteomes" id="UP001211639">
    <property type="component" value="Segment"/>
</dbReference>
<gene>
    <name evidence="1" type="ORF">FP3_000027</name>
</gene>
<evidence type="ECO:0000313" key="1">
    <source>
        <dbReference type="EMBL" id="WBY65458.1"/>
    </source>
</evidence>
<sequence length="186" mass="21993">MAIQFRKLKRWSYHVIIAIDQLFNALIGGGADETLSSRTYRGAILTKNPRKRWRVLYKIINTLFFDKEHCKTAYESEKNRKQYPTAFQDIDENSINVEIITNMMICYLTESIFMQMTHDAGKAWKKGDNPVQIDTEENALRQLIREVVDIKLAPKFTDDLCYLTTEQMREIQNQAILEIWEIWESY</sequence>
<dbReference type="EMBL" id="OQ025560">
    <property type="protein sequence ID" value="WBY65458.1"/>
    <property type="molecule type" value="Genomic_DNA"/>
</dbReference>
<name>A0AAF0B9G4_9CAUD</name>
<accession>A0AAF0B9G4</accession>
<evidence type="ECO:0000313" key="2">
    <source>
        <dbReference type="Proteomes" id="UP001211639"/>
    </source>
</evidence>
<proteinExistence type="predicted"/>
<organism evidence="1 2">
    <name type="scientific">Pasteurella phage vB_PmuM_CFP3</name>
    <dbReference type="NCBI Taxonomy" id="3017169"/>
    <lineage>
        <taxon>Viruses</taxon>
        <taxon>Duplodnaviria</taxon>
        <taxon>Heunggongvirae</taxon>
        <taxon>Uroviricota</taxon>
        <taxon>Caudoviricetes</taxon>
        <taxon>Peduoviridae</taxon>
        <taxon>Irtavirus</taxon>
        <taxon>Irtavirus CFP3</taxon>
    </lineage>
</organism>
<reference evidence="1" key="1">
    <citation type="submission" date="2022-12" db="EMBL/GenBank/DDBJ databases">
        <title>Complete genomic sequence of Pasteurella multocida phage vB_PmuM_CFP3.</title>
        <authorList>
            <person name="Cheng L."/>
            <person name="Chen H."/>
            <person name="Jiang N."/>
            <person name="Fu Q."/>
            <person name="Liu R."/>
            <person name="Huang Y."/>
            <person name="Fu G."/>
        </authorList>
    </citation>
    <scope>NUCLEOTIDE SEQUENCE</scope>
</reference>
<protein>
    <submittedName>
        <fullName evidence="1">Uncharacterized protein</fullName>
    </submittedName>
</protein>
<keyword evidence="2" id="KW-1185">Reference proteome</keyword>